<evidence type="ECO:0000259" key="2">
    <source>
        <dbReference type="Pfam" id="PF19657"/>
    </source>
</evidence>
<keyword evidence="1" id="KW-0732">Signal</keyword>
<feature type="chain" id="PRO_5046466819" description="DUF6160 domain-containing protein" evidence="1">
    <location>
        <begin position="23"/>
        <end position="281"/>
    </location>
</feature>
<feature type="domain" description="DUF6160" evidence="2">
    <location>
        <begin position="1"/>
        <end position="89"/>
    </location>
</feature>
<accession>A0ABT0E463</accession>
<sequence length="281" mass="28589">MKAFRKLALVSAIATLPATGFAMQAMDDAALSGVTGQDGISIIMDLDQITLNVGIEDTDGFQTGVDVDNDPVFTDPGLLLLTDLVIDGGLRIDLDSGTRGGDGVLRVGVNVDQLKIATGDIHVMPGTDGNDLEAGMANLNTQVGQADGNTRILDSMDINIDDFSMEIELGAGASDFLNITAGQIGTLGISNFKLNDLSGGVVGGAIGIDEIEITGVNLTGTTGSLTDNGLELALGAGMSGIEIAMDRVSLNANAGANQAYLGNVYISGLDLGGTVVSINGK</sequence>
<dbReference type="EMBL" id="JALKII010000001">
    <property type="protein sequence ID" value="MCK0536412.1"/>
    <property type="molecule type" value="Genomic_DNA"/>
</dbReference>
<gene>
    <name evidence="3" type="ORF">MU846_01665</name>
</gene>
<proteinExistence type="predicted"/>
<keyword evidence="4" id="KW-1185">Reference proteome</keyword>
<dbReference type="Pfam" id="PF19657">
    <property type="entry name" value="DUF6160"/>
    <property type="match status" value="1"/>
</dbReference>
<evidence type="ECO:0000313" key="3">
    <source>
        <dbReference type="EMBL" id="MCK0536412.1"/>
    </source>
</evidence>
<dbReference type="InterPro" id="IPR046158">
    <property type="entry name" value="DUF6160"/>
</dbReference>
<evidence type="ECO:0000256" key="1">
    <source>
        <dbReference type="SAM" id="SignalP"/>
    </source>
</evidence>
<dbReference type="Proteomes" id="UP001165524">
    <property type="component" value="Unassembled WGS sequence"/>
</dbReference>
<protein>
    <recommendedName>
        <fullName evidence="2">DUF6160 domain-containing protein</fullName>
    </recommendedName>
</protein>
<organism evidence="3 4">
    <name type="scientific">Alcanivorax quisquiliarum</name>
    <dbReference type="NCBI Taxonomy" id="2933565"/>
    <lineage>
        <taxon>Bacteria</taxon>
        <taxon>Pseudomonadati</taxon>
        <taxon>Pseudomonadota</taxon>
        <taxon>Gammaproteobacteria</taxon>
        <taxon>Oceanospirillales</taxon>
        <taxon>Alcanivoracaceae</taxon>
        <taxon>Alcanivorax</taxon>
    </lineage>
</organism>
<feature type="signal peptide" evidence="1">
    <location>
        <begin position="1"/>
        <end position="22"/>
    </location>
</feature>
<dbReference type="RefSeq" id="WP_246947611.1">
    <property type="nucleotide sequence ID" value="NZ_JALKII010000001.1"/>
</dbReference>
<comment type="caution">
    <text evidence="3">The sequence shown here is derived from an EMBL/GenBank/DDBJ whole genome shotgun (WGS) entry which is preliminary data.</text>
</comment>
<evidence type="ECO:0000313" key="4">
    <source>
        <dbReference type="Proteomes" id="UP001165524"/>
    </source>
</evidence>
<name>A0ABT0E463_9GAMM</name>
<reference evidence="3" key="1">
    <citation type="submission" date="2022-04" db="EMBL/GenBank/DDBJ databases">
        <title>Alcanivorax sp. CY1518 draft genome sequence.</title>
        <authorList>
            <person name="Zhao G."/>
            <person name="An M."/>
        </authorList>
    </citation>
    <scope>NUCLEOTIDE SEQUENCE</scope>
    <source>
        <strain evidence="3">CY1518</strain>
    </source>
</reference>